<evidence type="ECO:0000256" key="2">
    <source>
        <dbReference type="ARBA" id="ARBA00004170"/>
    </source>
</evidence>
<dbReference type="InterPro" id="IPR000131">
    <property type="entry name" value="ATP_synth_F1_gsu"/>
</dbReference>
<dbReference type="Gene3D" id="1.10.287.80">
    <property type="entry name" value="ATP synthase, gamma subunit, helix hairpin domain"/>
    <property type="match status" value="2"/>
</dbReference>
<accession>A0ABW9KGL6</accession>
<keyword evidence="6 10" id="KW-0406">Ion transport</keyword>
<evidence type="ECO:0000256" key="6">
    <source>
        <dbReference type="ARBA" id="ARBA00023065"/>
    </source>
</evidence>
<dbReference type="HAMAP" id="MF_00815">
    <property type="entry name" value="ATP_synth_gamma_bact"/>
    <property type="match status" value="1"/>
</dbReference>
<keyword evidence="8 10" id="KW-0139">CF(1)</keyword>
<organism evidence="11 12">
    <name type="scientific">Terriglobus aquaticus</name>
    <dbReference type="NCBI Taxonomy" id="940139"/>
    <lineage>
        <taxon>Bacteria</taxon>
        <taxon>Pseudomonadati</taxon>
        <taxon>Acidobacteriota</taxon>
        <taxon>Terriglobia</taxon>
        <taxon>Terriglobales</taxon>
        <taxon>Acidobacteriaceae</taxon>
        <taxon>Terriglobus</taxon>
    </lineage>
</organism>
<evidence type="ECO:0000313" key="12">
    <source>
        <dbReference type="Proteomes" id="UP001634747"/>
    </source>
</evidence>
<evidence type="ECO:0000313" key="11">
    <source>
        <dbReference type="EMBL" id="MFN2974892.1"/>
    </source>
</evidence>
<dbReference type="Pfam" id="PF00231">
    <property type="entry name" value="ATP-synt"/>
    <property type="match status" value="1"/>
</dbReference>
<comment type="subunit">
    <text evidence="10">F-type ATPases have 2 components, CF(1) - the catalytic core - and CF(0) - the membrane proton channel. CF(1) has five subunits: alpha(3), beta(3), gamma(1), delta(1), epsilon(1). CF(0) has three main subunits: a, b and c.</text>
</comment>
<dbReference type="SUPFAM" id="SSF52943">
    <property type="entry name" value="ATP synthase (F1-ATPase), gamma subunit"/>
    <property type="match status" value="1"/>
</dbReference>
<dbReference type="Proteomes" id="UP001634747">
    <property type="component" value="Unassembled WGS sequence"/>
</dbReference>
<evidence type="ECO:0000256" key="10">
    <source>
        <dbReference type="HAMAP-Rule" id="MF_00815"/>
    </source>
</evidence>
<dbReference type="InterPro" id="IPR023632">
    <property type="entry name" value="ATP_synth_F1_gsu_CS"/>
</dbReference>
<sequence length="369" mass="41201">MANVLDLKRRIRSVKNTRQITKAMKMVSAAKLRRAQERAMQARPYAQMLANVLQSLVRRANLYGEGADSATAGDLHALLVEREEKTSLVLVVAGDKGFAGAFNANVGKAAQKFIDSRHGHGTDHCVDVETVGRKARDYFKRRYPEATWEHIDQTYDNGLSHHIEDVRHRNHPVEVTYDRSELLAKLDFVEVDKAAHSIIDRYERSEIDAVYLVYNEFKSVIAQRVVVEKLLPIRKLGSPEITALDEMTEEQKEAAGRAAAESGISLNTPEETAQEKEAKTFGTADVDYTYDEDPAKLFRHLLPRYVTTQIYHALLESAASEHAARMTAMDSASSNASDMIDSLTLTMNRVRQAAITKEIIEIVSGASAL</sequence>
<keyword evidence="10" id="KW-1003">Cell membrane</keyword>
<evidence type="ECO:0000256" key="4">
    <source>
        <dbReference type="ARBA" id="ARBA00022448"/>
    </source>
</evidence>
<name>A0ABW9KGL6_9BACT</name>
<dbReference type="EMBL" id="JBJYXY010000001">
    <property type="protein sequence ID" value="MFN2974892.1"/>
    <property type="molecule type" value="Genomic_DNA"/>
</dbReference>
<keyword evidence="5 10" id="KW-0375">Hydrogen ion transport</keyword>
<evidence type="ECO:0000256" key="9">
    <source>
        <dbReference type="ARBA" id="ARBA00023310"/>
    </source>
</evidence>
<comment type="similarity">
    <text evidence="3 10">Belongs to the ATPase gamma chain family.</text>
</comment>
<comment type="caution">
    <text evidence="11">The sequence shown here is derived from an EMBL/GenBank/DDBJ whole genome shotgun (WGS) entry which is preliminary data.</text>
</comment>
<evidence type="ECO:0000256" key="3">
    <source>
        <dbReference type="ARBA" id="ARBA00007681"/>
    </source>
</evidence>
<dbReference type="InterPro" id="IPR035968">
    <property type="entry name" value="ATP_synth_F1_ATPase_gsu"/>
</dbReference>
<keyword evidence="9 10" id="KW-0066">ATP synthesis</keyword>
<dbReference type="PROSITE" id="PS00153">
    <property type="entry name" value="ATPASE_GAMMA"/>
    <property type="match status" value="1"/>
</dbReference>
<keyword evidence="7 10" id="KW-0472">Membrane</keyword>
<dbReference type="RefSeq" id="WP_263413561.1">
    <property type="nucleotide sequence ID" value="NZ_BAABBH010000001.1"/>
</dbReference>
<evidence type="ECO:0000256" key="7">
    <source>
        <dbReference type="ARBA" id="ARBA00023136"/>
    </source>
</evidence>
<dbReference type="PANTHER" id="PTHR11693:SF22">
    <property type="entry name" value="ATP SYNTHASE SUBUNIT GAMMA, MITOCHONDRIAL"/>
    <property type="match status" value="1"/>
</dbReference>
<evidence type="ECO:0000256" key="5">
    <source>
        <dbReference type="ARBA" id="ARBA00022781"/>
    </source>
</evidence>
<dbReference type="Gene3D" id="3.40.1380.10">
    <property type="match status" value="2"/>
</dbReference>
<keyword evidence="4 10" id="KW-0813">Transport</keyword>
<comment type="subcellular location">
    <subcellularLocation>
        <location evidence="10">Cell membrane</location>
        <topology evidence="10">Peripheral membrane protein</topology>
    </subcellularLocation>
    <subcellularLocation>
        <location evidence="2">Membrane</location>
        <topology evidence="2">Peripheral membrane protein</topology>
    </subcellularLocation>
</comment>
<dbReference type="CDD" id="cd12151">
    <property type="entry name" value="F1-ATPase_gamma"/>
    <property type="match status" value="1"/>
</dbReference>
<keyword evidence="12" id="KW-1185">Reference proteome</keyword>
<evidence type="ECO:0000256" key="8">
    <source>
        <dbReference type="ARBA" id="ARBA00023196"/>
    </source>
</evidence>
<reference evidence="11 12" key="1">
    <citation type="submission" date="2024-12" db="EMBL/GenBank/DDBJ databases">
        <authorList>
            <person name="Lee Y."/>
        </authorList>
    </citation>
    <scope>NUCLEOTIDE SEQUENCE [LARGE SCALE GENOMIC DNA]</scope>
    <source>
        <strain evidence="11 12">03SUJ4</strain>
    </source>
</reference>
<gene>
    <name evidence="10" type="primary">atpG</name>
    <name evidence="11" type="ORF">ACK2TP_03880</name>
</gene>
<evidence type="ECO:0000256" key="1">
    <source>
        <dbReference type="ARBA" id="ARBA00003456"/>
    </source>
</evidence>
<dbReference type="PANTHER" id="PTHR11693">
    <property type="entry name" value="ATP SYNTHASE GAMMA CHAIN"/>
    <property type="match status" value="1"/>
</dbReference>
<protein>
    <recommendedName>
        <fullName evidence="10">ATP synthase gamma chain</fullName>
    </recommendedName>
    <alternativeName>
        <fullName evidence="10">ATP synthase F1 sector gamma subunit</fullName>
    </alternativeName>
    <alternativeName>
        <fullName evidence="10">F-ATPase gamma subunit</fullName>
    </alternativeName>
</protein>
<proteinExistence type="inferred from homology"/>
<comment type="function">
    <text evidence="1 10">Produces ATP from ADP in the presence of a proton gradient across the membrane. The gamma chain is believed to be important in regulating ATPase activity and the flow of protons through the CF(0) complex.</text>
</comment>